<sequence length="424" mass="47167">MSDDRPTDVVAIGCGPANLSLAALAAPLEELRVTALEARSSVAWHPGLLWSGSRLQVSGVKDLVSLVDPRSRFSFLNYLHEQGRLYRHLIAGHDHVSRKEFDQYFTWAAHLLDVRIGERVEAVEHDGDRFRVRTPRGDRRATHLVLGVGQTPRVPDCARGLTHPRLWHAAEHLTRDVPLAGRDVLLVGGGQSAAEVALDLMSGRAGTPRRLTWATGRRGFAPLDDSPFANEWFNPRYVEYFRDLPADRRAALLDRQGSAASGITRELLTQVYKRLYELDYLTDTPFRHDLLAGTRLDGLVRDDDGFRATLLDTVTGTRHRHRSDIVVLATGYRPQLPSFMEPLRDRLSLDGEGYAVAADYRVPWDGPDTQHIHVQNAARATHGVADPNLGLAAWRSAVILNSLLAREHYPLKADEIALGLGSRP</sequence>
<accession>A0ABV2YZ72</accession>
<dbReference type="PRINTS" id="PR00368">
    <property type="entry name" value="FADPNR"/>
</dbReference>
<evidence type="ECO:0000256" key="12">
    <source>
        <dbReference type="ARBA" id="ARBA00031158"/>
    </source>
</evidence>
<dbReference type="Gene3D" id="3.50.50.60">
    <property type="entry name" value="FAD/NAD(P)-binding domain"/>
    <property type="match status" value="1"/>
</dbReference>
<keyword evidence="8" id="KW-0521">NADP</keyword>
<evidence type="ECO:0000313" key="17">
    <source>
        <dbReference type="Proteomes" id="UP001550853"/>
    </source>
</evidence>
<organism evidence="16 17">
    <name type="scientific">Streptomyces catenulae</name>
    <dbReference type="NCBI Taxonomy" id="66875"/>
    <lineage>
        <taxon>Bacteria</taxon>
        <taxon>Bacillati</taxon>
        <taxon>Actinomycetota</taxon>
        <taxon>Actinomycetes</taxon>
        <taxon>Kitasatosporales</taxon>
        <taxon>Streptomycetaceae</taxon>
        <taxon>Streptomyces</taxon>
    </lineage>
</organism>
<keyword evidence="7" id="KW-0274">FAD</keyword>
<evidence type="ECO:0000256" key="5">
    <source>
        <dbReference type="ARBA" id="ARBA00016406"/>
    </source>
</evidence>
<dbReference type="EMBL" id="JBEZVI010000009">
    <property type="protein sequence ID" value="MEU3711045.1"/>
    <property type="molecule type" value="Genomic_DNA"/>
</dbReference>
<evidence type="ECO:0000256" key="2">
    <source>
        <dbReference type="ARBA" id="ARBA00004924"/>
    </source>
</evidence>
<reference evidence="16 17" key="1">
    <citation type="submission" date="2024-06" db="EMBL/GenBank/DDBJ databases">
        <title>The Natural Products Discovery Center: Release of the First 8490 Sequenced Strains for Exploring Actinobacteria Biosynthetic Diversity.</title>
        <authorList>
            <person name="Kalkreuter E."/>
            <person name="Kautsar S.A."/>
            <person name="Yang D."/>
            <person name="Bader C.D."/>
            <person name="Teijaro C.N."/>
            <person name="Fluegel L."/>
            <person name="Davis C.M."/>
            <person name="Simpson J.R."/>
            <person name="Lauterbach L."/>
            <person name="Steele A.D."/>
            <person name="Gui C."/>
            <person name="Meng S."/>
            <person name="Li G."/>
            <person name="Viehrig K."/>
            <person name="Ye F."/>
            <person name="Su P."/>
            <person name="Kiefer A.F."/>
            <person name="Nichols A."/>
            <person name="Cepeda A.J."/>
            <person name="Yan W."/>
            <person name="Fan B."/>
            <person name="Jiang Y."/>
            <person name="Adhikari A."/>
            <person name="Zheng C.-J."/>
            <person name="Schuster L."/>
            <person name="Cowan T.M."/>
            <person name="Smanski M.J."/>
            <person name="Chevrette M.G."/>
            <person name="De Carvalho L.P.S."/>
            <person name="Shen B."/>
        </authorList>
    </citation>
    <scope>NUCLEOTIDE SEQUENCE [LARGE SCALE GENOMIC DNA]</scope>
    <source>
        <strain evidence="16 17">NPDC033039</strain>
    </source>
</reference>
<comment type="cofactor">
    <cofactor evidence="1">
        <name>FAD</name>
        <dbReference type="ChEBI" id="CHEBI:57692"/>
    </cofactor>
</comment>
<evidence type="ECO:0000313" key="16">
    <source>
        <dbReference type="EMBL" id="MEU3711045.1"/>
    </source>
</evidence>
<evidence type="ECO:0000256" key="11">
    <source>
        <dbReference type="ARBA" id="ARBA00029939"/>
    </source>
</evidence>
<protein>
    <recommendedName>
        <fullName evidence="5">L-lysine N6-monooxygenase MbtG</fullName>
        <ecNumber evidence="4">1.14.13.59</ecNumber>
    </recommendedName>
    <alternativeName>
        <fullName evidence="14">Lysine 6-N-hydroxylase</fullName>
    </alternativeName>
    <alternativeName>
        <fullName evidence="13">Lysine N6-hydroxylase</fullName>
    </alternativeName>
    <alternativeName>
        <fullName evidence="11">Lysine-N-oxygenase</fullName>
    </alternativeName>
    <alternativeName>
        <fullName evidence="12">Mycobactin synthase protein G</fullName>
    </alternativeName>
</protein>
<comment type="pathway">
    <text evidence="2">Siderophore biosynthesis.</text>
</comment>
<evidence type="ECO:0000256" key="15">
    <source>
        <dbReference type="ARBA" id="ARBA00048407"/>
    </source>
</evidence>
<dbReference type="EC" id="1.14.13.59" evidence="4"/>
<gene>
    <name evidence="16" type="ORF">AB0E61_13225</name>
</gene>
<comment type="catalytic activity">
    <reaction evidence="15">
        <text>L-lysine + NADPH + O2 = N(6)-hydroxy-L-lysine + NADP(+) + H2O</text>
        <dbReference type="Rhea" id="RHEA:23228"/>
        <dbReference type="ChEBI" id="CHEBI:15377"/>
        <dbReference type="ChEBI" id="CHEBI:15379"/>
        <dbReference type="ChEBI" id="CHEBI:32551"/>
        <dbReference type="ChEBI" id="CHEBI:57783"/>
        <dbReference type="ChEBI" id="CHEBI:57820"/>
        <dbReference type="ChEBI" id="CHEBI:58349"/>
        <dbReference type="EC" id="1.14.13.59"/>
    </reaction>
</comment>
<dbReference type="Proteomes" id="UP001550853">
    <property type="component" value="Unassembled WGS sequence"/>
</dbReference>
<evidence type="ECO:0000256" key="1">
    <source>
        <dbReference type="ARBA" id="ARBA00001974"/>
    </source>
</evidence>
<dbReference type="PANTHER" id="PTHR42802:SF1">
    <property type="entry name" value="L-ORNITHINE N(5)-MONOOXYGENASE"/>
    <property type="match status" value="1"/>
</dbReference>
<evidence type="ECO:0000256" key="9">
    <source>
        <dbReference type="ARBA" id="ARBA00023002"/>
    </source>
</evidence>
<name>A0ABV2YZ72_9ACTN</name>
<evidence type="ECO:0000256" key="13">
    <source>
        <dbReference type="ARBA" id="ARBA00032493"/>
    </source>
</evidence>
<keyword evidence="9" id="KW-0560">Oxidoreductase</keyword>
<evidence type="ECO:0000256" key="10">
    <source>
        <dbReference type="ARBA" id="ARBA00023033"/>
    </source>
</evidence>
<dbReference type="PANTHER" id="PTHR42802">
    <property type="entry name" value="MONOOXYGENASE"/>
    <property type="match status" value="1"/>
</dbReference>
<evidence type="ECO:0000256" key="4">
    <source>
        <dbReference type="ARBA" id="ARBA00013076"/>
    </source>
</evidence>
<evidence type="ECO:0000256" key="6">
    <source>
        <dbReference type="ARBA" id="ARBA00022630"/>
    </source>
</evidence>
<evidence type="ECO:0000256" key="8">
    <source>
        <dbReference type="ARBA" id="ARBA00022857"/>
    </source>
</evidence>
<comment type="caution">
    <text evidence="16">The sequence shown here is derived from an EMBL/GenBank/DDBJ whole genome shotgun (WGS) entry which is preliminary data.</text>
</comment>
<keyword evidence="10 16" id="KW-0503">Monooxygenase</keyword>
<dbReference type="RefSeq" id="WP_051739568.1">
    <property type="nucleotide sequence ID" value="NZ_JBEZVI010000009.1"/>
</dbReference>
<dbReference type="Pfam" id="PF13434">
    <property type="entry name" value="Lys_Orn_oxgnase"/>
    <property type="match status" value="1"/>
</dbReference>
<proteinExistence type="inferred from homology"/>
<dbReference type="InterPro" id="IPR025700">
    <property type="entry name" value="Lys/Orn_oxygenase"/>
</dbReference>
<dbReference type="GO" id="GO:0004497">
    <property type="term" value="F:monooxygenase activity"/>
    <property type="evidence" value="ECO:0007669"/>
    <property type="project" value="UniProtKB-KW"/>
</dbReference>
<comment type="similarity">
    <text evidence="3">Belongs to the lysine N(6)-hydroxylase/L-ornithine N(5)-oxygenase family.</text>
</comment>
<evidence type="ECO:0000256" key="3">
    <source>
        <dbReference type="ARBA" id="ARBA00007588"/>
    </source>
</evidence>
<dbReference type="SUPFAM" id="SSF51905">
    <property type="entry name" value="FAD/NAD(P)-binding domain"/>
    <property type="match status" value="2"/>
</dbReference>
<keyword evidence="17" id="KW-1185">Reference proteome</keyword>
<evidence type="ECO:0000256" key="14">
    <source>
        <dbReference type="ARBA" id="ARBA00032738"/>
    </source>
</evidence>
<keyword evidence="6" id="KW-0285">Flavoprotein</keyword>
<evidence type="ECO:0000256" key="7">
    <source>
        <dbReference type="ARBA" id="ARBA00022827"/>
    </source>
</evidence>
<dbReference type="InterPro" id="IPR036188">
    <property type="entry name" value="FAD/NAD-bd_sf"/>
</dbReference>